<name>A0A6L8VLR1_9RHOB</name>
<dbReference type="OrthoDB" id="2290206at2"/>
<evidence type="ECO:0000313" key="4">
    <source>
        <dbReference type="EMBL" id="MZQ91153.1"/>
    </source>
</evidence>
<evidence type="ECO:0000313" key="5">
    <source>
        <dbReference type="Proteomes" id="UP000477083"/>
    </source>
</evidence>
<organism evidence="4 5">
    <name type="scientific">Frigidibacter albus</name>
    <dbReference type="NCBI Taxonomy" id="1465486"/>
    <lineage>
        <taxon>Bacteria</taxon>
        <taxon>Pseudomonadati</taxon>
        <taxon>Pseudomonadota</taxon>
        <taxon>Alphaproteobacteria</taxon>
        <taxon>Rhodobacterales</taxon>
        <taxon>Paracoccaceae</taxon>
        <taxon>Frigidibacter</taxon>
    </lineage>
</organism>
<comment type="caution">
    <text evidence="4">The sequence shown here is derived from an EMBL/GenBank/DDBJ whole genome shotgun (WGS) entry which is preliminary data.</text>
</comment>
<dbReference type="SUPFAM" id="SSF53041">
    <property type="entry name" value="Resolvase-like"/>
    <property type="match status" value="1"/>
</dbReference>
<dbReference type="AlphaFoldDB" id="A0A6L8VLR1"/>
<dbReference type="InterPro" id="IPR036162">
    <property type="entry name" value="Resolvase-like_N_sf"/>
</dbReference>
<keyword evidence="2" id="KW-0233">DNA recombination</keyword>
<dbReference type="PANTHER" id="PTHR30461">
    <property type="entry name" value="DNA-INVERTASE FROM LAMBDOID PROPHAGE"/>
    <property type="match status" value="1"/>
</dbReference>
<dbReference type="Proteomes" id="UP000477083">
    <property type="component" value="Unassembled WGS sequence"/>
</dbReference>
<accession>A0A6L8VLR1</accession>
<evidence type="ECO:0000256" key="1">
    <source>
        <dbReference type="ARBA" id="ARBA00023125"/>
    </source>
</evidence>
<dbReference type="GO" id="GO:0003677">
    <property type="term" value="F:DNA binding"/>
    <property type="evidence" value="ECO:0007669"/>
    <property type="project" value="UniProtKB-KW"/>
</dbReference>
<dbReference type="EMBL" id="WWNR01000017">
    <property type="protein sequence ID" value="MZQ91153.1"/>
    <property type="molecule type" value="Genomic_DNA"/>
</dbReference>
<dbReference type="PROSITE" id="PS51736">
    <property type="entry name" value="RECOMBINASES_3"/>
    <property type="match status" value="1"/>
</dbReference>
<dbReference type="InterPro" id="IPR006119">
    <property type="entry name" value="Resolv_N"/>
</dbReference>
<dbReference type="PANTHER" id="PTHR30461:SF2">
    <property type="entry name" value="SERINE RECOMBINASE PINE-RELATED"/>
    <property type="match status" value="1"/>
</dbReference>
<dbReference type="InterPro" id="IPR050639">
    <property type="entry name" value="SSR_resolvase"/>
</dbReference>
<sequence>MKKYVIYYRVSTKRQGESGLGLEAQERDVALFLTQFSPEPYEVVGTFTDVKSGAKAARPELAKAIEEAKAHKAELLVAKLDRLSRKVSQIATLMEEKGLTIRVAAMPTATPFQLHIYAALAEQERVFIGARTRAALTSAKARGVKLGGLRENTRTRNVEAVAAADAAAQQVASIILPMRKAKATLAGIADALNDAKVPTQRGGKWHPSSVKNVLSRLAC</sequence>
<proteinExistence type="predicted"/>
<feature type="domain" description="Resolvase/invertase-type recombinase catalytic" evidence="3">
    <location>
        <begin position="3"/>
        <end position="143"/>
    </location>
</feature>
<keyword evidence="1" id="KW-0238">DNA-binding</keyword>
<protein>
    <submittedName>
        <fullName evidence="4">Recombinase family protein</fullName>
    </submittedName>
</protein>
<dbReference type="Pfam" id="PF00239">
    <property type="entry name" value="Resolvase"/>
    <property type="match status" value="1"/>
</dbReference>
<dbReference type="Gene3D" id="3.40.50.1390">
    <property type="entry name" value="Resolvase, N-terminal catalytic domain"/>
    <property type="match status" value="1"/>
</dbReference>
<reference evidence="4 5" key="1">
    <citation type="submission" date="2020-01" db="EMBL/GenBank/DDBJ databases">
        <title>Frigidibacter albus SP32T (=CGMCC 1.13995T).</title>
        <authorList>
            <person name="Liao X."/>
        </authorList>
    </citation>
    <scope>NUCLEOTIDE SEQUENCE [LARGE SCALE GENOMIC DNA]</scope>
    <source>
        <strain evidence="4 5">SP32</strain>
    </source>
</reference>
<dbReference type="CDD" id="cd00338">
    <property type="entry name" value="Ser_Recombinase"/>
    <property type="match status" value="1"/>
</dbReference>
<evidence type="ECO:0000259" key="3">
    <source>
        <dbReference type="PROSITE" id="PS51736"/>
    </source>
</evidence>
<dbReference type="SMART" id="SM00857">
    <property type="entry name" value="Resolvase"/>
    <property type="match status" value="1"/>
</dbReference>
<evidence type="ECO:0000256" key="2">
    <source>
        <dbReference type="ARBA" id="ARBA00023172"/>
    </source>
</evidence>
<dbReference type="GO" id="GO:0000150">
    <property type="term" value="F:DNA strand exchange activity"/>
    <property type="evidence" value="ECO:0007669"/>
    <property type="project" value="InterPro"/>
</dbReference>
<keyword evidence="5" id="KW-1185">Reference proteome</keyword>
<gene>
    <name evidence="4" type="ORF">GS660_18845</name>
</gene>